<evidence type="ECO:0000256" key="4">
    <source>
        <dbReference type="ARBA" id="ARBA00022737"/>
    </source>
</evidence>
<feature type="compositionally biased region" description="Low complexity" evidence="9">
    <location>
        <begin position="1903"/>
        <end position="1922"/>
    </location>
</feature>
<feature type="compositionally biased region" description="Low complexity" evidence="9">
    <location>
        <begin position="2114"/>
        <end position="2162"/>
    </location>
</feature>
<feature type="compositionally biased region" description="Pro residues" evidence="9">
    <location>
        <begin position="867"/>
        <end position="907"/>
    </location>
</feature>
<dbReference type="PANTHER" id="PTHR45817">
    <property type="entry name" value="LYSYL OXIDASE-LIKE-RELATED"/>
    <property type="match status" value="1"/>
</dbReference>
<feature type="compositionally biased region" description="Pro residues" evidence="9">
    <location>
        <begin position="1186"/>
        <end position="1227"/>
    </location>
</feature>
<keyword evidence="6" id="KW-0472">Membrane</keyword>
<dbReference type="InterPro" id="IPR001190">
    <property type="entry name" value="SRCR"/>
</dbReference>
<comment type="caution">
    <text evidence="12">The sequence shown here is derived from an EMBL/GenBank/DDBJ whole genome shotgun (WGS) entry which is preliminary data.</text>
</comment>
<protein>
    <recommendedName>
        <fullName evidence="11">SRCR domain-containing protein</fullName>
    </recommendedName>
</protein>
<reference evidence="12" key="1">
    <citation type="journal article" date="2020" name="bioRxiv">
        <title>Comparative genomics of Chlamydomonas.</title>
        <authorList>
            <person name="Craig R.J."/>
            <person name="Hasan A.R."/>
            <person name="Ness R.W."/>
            <person name="Keightley P.D."/>
        </authorList>
    </citation>
    <scope>NUCLEOTIDE SEQUENCE</scope>
    <source>
        <strain evidence="12">CCAP 11/70</strain>
    </source>
</reference>
<dbReference type="Pfam" id="PF00530">
    <property type="entry name" value="SRCR"/>
    <property type="match status" value="6"/>
</dbReference>
<feature type="domain" description="SRCR" evidence="11">
    <location>
        <begin position="1239"/>
        <end position="1280"/>
    </location>
</feature>
<dbReference type="GO" id="GO:0005615">
    <property type="term" value="C:extracellular space"/>
    <property type="evidence" value="ECO:0007669"/>
    <property type="project" value="TreeGrafter"/>
</dbReference>
<dbReference type="FunFam" id="3.10.250.10:FF:000016">
    <property type="entry name" value="Scavenger receptor cysteine-rich protein type 12"/>
    <property type="match status" value="3"/>
</dbReference>
<proteinExistence type="predicted"/>
<keyword evidence="8" id="KW-0325">Glycoprotein</keyword>
<feature type="domain" description="SRCR" evidence="11">
    <location>
        <begin position="1064"/>
        <end position="1180"/>
    </location>
</feature>
<evidence type="ECO:0000256" key="3">
    <source>
        <dbReference type="ARBA" id="ARBA00022729"/>
    </source>
</evidence>
<evidence type="ECO:0000256" key="7">
    <source>
        <dbReference type="ARBA" id="ARBA00023157"/>
    </source>
</evidence>
<feature type="domain" description="SRCR" evidence="11">
    <location>
        <begin position="487"/>
        <end position="585"/>
    </location>
</feature>
<dbReference type="EMBL" id="JAEHOE010000040">
    <property type="protein sequence ID" value="KAG2493103.1"/>
    <property type="molecule type" value="Genomic_DNA"/>
</dbReference>
<name>A0A835Y1T2_9CHLO</name>
<evidence type="ECO:0000256" key="1">
    <source>
        <dbReference type="ARBA" id="ARBA00004167"/>
    </source>
</evidence>
<keyword evidence="3 10" id="KW-0732">Signal</keyword>
<dbReference type="Gene3D" id="3.10.250.10">
    <property type="entry name" value="SRCR-like domain"/>
    <property type="match status" value="7"/>
</dbReference>
<dbReference type="OrthoDB" id="6128208at2759"/>
<feature type="compositionally biased region" description="Low complexity" evidence="9">
    <location>
        <begin position="1930"/>
        <end position="1945"/>
    </location>
</feature>
<dbReference type="PROSITE" id="PS00420">
    <property type="entry name" value="SRCR_1"/>
    <property type="match status" value="1"/>
</dbReference>
<evidence type="ECO:0000259" key="11">
    <source>
        <dbReference type="PROSITE" id="PS50287"/>
    </source>
</evidence>
<gene>
    <name evidence="12" type="ORF">HYH03_008766</name>
</gene>
<feature type="compositionally biased region" description="Pro residues" evidence="9">
    <location>
        <begin position="1946"/>
        <end position="1959"/>
    </location>
</feature>
<dbReference type="InterPro" id="IPR036772">
    <property type="entry name" value="SRCR-like_dom_sf"/>
</dbReference>
<evidence type="ECO:0000256" key="9">
    <source>
        <dbReference type="SAM" id="MobiDB-lite"/>
    </source>
</evidence>
<feature type="compositionally biased region" description="Low complexity" evidence="9">
    <location>
        <begin position="1730"/>
        <end position="1756"/>
    </location>
</feature>
<feature type="compositionally biased region" description="Low complexity" evidence="9">
    <location>
        <begin position="1598"/>
        <end position="1646"/>
    </location>
</feature>
<evidence type="ECO:0000256" key="2">
    <source>
        <dbReference type="ARBA" id="ARBA00022692"/>
    </source>
</evidence>
<comment type="subcellular location">
    <subcellularLocation>
        <location evidence="1">Membrane</location>
        <topology evidence="1">Single-pass membrane protein</topology>
    </subcellularLocation>
</comment>
<dbReference type="PANTHER" id="PTHR45817:SF8">
    <property type="entry name" value="LYSYL OXIDASE HOMOLOG 1"/>
    <property type="match status" value="1"/>
</dbReference>
<dbReference type="GO" id="GO:0016020">
    <property type="term" value="C:membrane"/>
    <property type="evidence" value="ECO:0007669"/>
    <property type="project" value="UniProtKB-SubCell"/>
</dbReference>
<organism evidence="12 13">
    <name type="scientific">Edaphochlamys debaryana</name>
    <dbReference type="NCBI Taxonomy" id="47281"/>
    <lineage>
        <taxon>Eukaryota</taxon>
        <taxon>Viridiplantae</taxon>
        <taxon>Chlorophyta</taxon>
        <taxon>core chlorophytes</taxon>
        <taxon>Chlorophyceae</taxon>
        <taxon>CS clade</taxon>
        <taxon>Chlamydomonadales</taxon>
        <taxon>Chlamydomonadales incertae sedis</taxon>
        <taxon>Edaphochlamys</taxon>
    </lineage>
</organism>
<feature type="compositionally biased region" description="Low complexity" evidence="9">
    <location>
        <begin position="1664"/>
        <end position="1712"/>
    </location>
</feature>
<keyword evidence="2" id="KW-0812">Transmembrane</keyword>
<keyword evidence="4" id="KW-0677">Repeat</keyword>
<keyword evidence="7" id="KW-1015">Disulfide bond</keyword>
<keyword evidence="5" id="KW-1133">Transmembrane helix</keyword>
<evidence type="ECO:0000256" key="5">
    <source>
        <dbReference type="ARBA" id="ARBA00022989"/>
    </source>
</evidence>
<sequence>MPLTLCLIALLASVGAAGASLDWPRRPPAAPDAAAALDPLFKVVVPKAGRPPAGPATPADLPSPTAPEAGAGVVVPLVTAYAAVASLEVVSLEAATDAETPVQPPRAAPTVRIDPGVVTRFLPDGYVYLGSAQDLGVEGVPSAEQQEAHRRALRARRRLADGELLGTAAVPPQYRSFRLHADGSLYAEMEAWTVPADAAEAGQAVPGSQEPVDIRPGVYNYTQPFGNLTALFATWYRQEWSVGLQTESVNYYDIGMIRVNPSSASGALPYHSFLGYKYDCGKKLYSVTTCGYPLDLAWPQNRGNTIIAALGWLQYCSDFTYGDSTCQPGQQHYAALQRWRYSGGAATAGVPPSPPSRPPPPPFSLSRFNLWWNSICSRTWGYAEAEVVCRQLGLTSGNAQPANGNYFGAASSTDGKFFWVSNVTCGGNEANISQCDRAMWGNLNSCSSLEAAGVVCGYNASLSENTTATVNATLQYADEACSTDGQLRLNSTGSSGRLEVCWNGTWGSVCDELWDDLDALVACRGLGYSNGTALNGSSTANGPNGMRTWLSRVNCTGSESDLTTCGATWAPSTCTHAMDAGVTCSNSALPAAIAQASLTCAGTASGTVRVVAVGDVTPPAGSAVYGRVEVCYKDRWGSLCANSSTWSSADARVACRSLGYPYSYLASTAETGSGPVWAEAVYCTGNENHVSQCLVAGWQESACGSGLRGAVACSTARMGAPPPPASSYACSSPGTIRLSGTGAYNDSQTAGGRVEYCYNGLWGTICQDTWTATEARVLCRQLGYYYGGLGANATFGTALSDQPVWLSYLNCTGNETTLSSCFKYEVGSTSVDLSGTVGLISNSVVSSSACKAHAADLAIRCSTTALSPPPVPPPRPPSPRPSPPPSPPLPWSPPPPSPPFPPNPPPDNYCSSEGSLRLVDTSDNVVYNNTGAPATGLLQICHANLWGIVCKNRFDTADAVVACRQLNYTGGTAVDAVMDGLSWAGMPNLEATWLDGLVCSGTETRLVDCVRPDWGVPAGTCGIGWPTSHAAVSCSDDDLPSPPPPSPPLSPVPAPYQCGTEGAVRLLDASGGEVVTSIQAQGAVQVCLSGSWTAMCQSGWVHDTAKVACAGAGYSFAYAAYNWTNLSGLGWDGSAVQPSDIPVTQIQCYGYETSLLQCVFASPVDASCSPGPAIAGVACGTLAAPTPPTPPPSLPPPSPAPPLPAPPLLPLPPPPSPPLPPPSPPSPWWQASCGQNFDVRLVDGPSPWAGRMEVCYNGGWYMSCSNGWDDSMTNVLCRQITGSSTAYGVTPLAAKPCTPVAAAEPQTAHTAAAKPLAAKPAVAAAEPQTAHTAAAEPHAAATTLTAAEPQTAHTAAAKPHTAATTLAAAEPSTAHTAAAKPHAAATTLTTAEPSTAHTAAAKPHAAATTLAAAEPQTAHTAAAKPHTAKPAVAAAEPQTAHTAAAEPHTAKPAVAAAEPQTAHTAAAEPHAAKPAVAAAEPQTAHTAAAKPHAAKPAPAHTAAAKPHAAKPAVAAAEPQPAHTAAAKPHAAKPAVAAAEPQTAHTAAAKPRTPAPTLAAAEPPSPRPAQPRTPAPTLAAAESQTTLSAAAKPRTPAPTLAAAESQTTLAAAAQPRTPAPTLAAAESQTTLAAAAQPRTPTPTLAAAESQTTLSAAAQPRTPAPTLAAAESQTTLAAAAQPRTPAPTLAAAESQTTLAAAAQPRTPTPTLAAAESQTTLSAAAQPRTPAPTLAAAESQTTLAAAAQPRTPAPTLAAAESQTTLSAAAQPRTPAPTLAAAESQTTLSAAAQPRTPAPTLAAAESQTTLAAAAQPRTPTPTLAAADPAPPAPTLAAAESQTTLAAAAQPRTPTPTLAAAESQTTLAAAAKPRTPAPTLAAAESQTTLSAAAQPRTPAPTLAAAESQTTLAATAQPRTPAPTLAAAESQTTLSAAAKPRTPAPTLAAAEPPSPRPPSPAPPRPTLAAAESQTALSAAAQPRTPAPTLAAAESQTTLAAAAQPRTPAPTLAAAESQTTLAAAAQPRTPTPTLAAAESQTTLSAAAQPRTPAPTLAAAESQTTLAAAAQPRTPAPTLAAAESQTTLSAAAQPRTPAPTLAAAESQTTLSAAAQPRTPAPTLAAAESQTTLAAAAQPRTPTPTLAAAESQTTLPAAAQPRTPAPTLAAAESHPTLSAAAQPRTPAPTLAAAESQTTLAAAAKP</sequence>
<evidence type="ECO:0000256" key="8">
    <source>
        <dbReference type="ARBA" id="ARBA00023180"/>
    </source>
</evidence>
<feature type="compositionally biased region" description="Low complexity" evidence="9">
    <location>
        <begin position="1830"/>
        <end position="1878"/>
    </location>
</feature>
<feature type="domain" description="SRCR" evidence="11">
    <location>
        <begin position="916"/>
        <end position="1035"/>
    </location>
</feature>
<evidence type="ECO:0000256" key="6">
    <source>
        <dbReference type="ARBA" id="ARBA00023136"/>
    </source>
</evidence>
<feature type="compositionally biased region" description="Low complexity" evidence="9">
    <location>
        <begin position="1349"/>
        <end position="1561"/>
    </location>
</feature>
<feature type="domain" description="SRCR" evidence="11">
    <location>
        <begin position="736"/>
        <end position="862"/>
    </location>
</feature>
<keyword evidence="13" id="KW-1185">Reference proteome</keyword>
<evidence type="ECO:0000313" key="12">
    <source>
        <dbReference type="EMBL" id="KAG2493103.1"/>
    </source>
</evidence>
<feature type="chain" id="PRO_5032407715" description="SRCR domain-containing protein" evidence="10">
    <location>
        <begin position="20"/>
        <end position="2196"/>
    </location>
</feature>
<dbReference type="InterPro" id="IPR050912">
    <property type="entry name" value="LOX-like_protein"/>
</dbReference>
<feature type="compositionally biased region" description="Pro residues" evidence="9">
    <location>
        <begin position="1562"/>
        <end position="1573"/>
    </location>
</feature>
<feature type="compositionally biased region" description="Low complexity" evidence="9">
    <location>
        <begin position="1960"/>
        <end position="1975"/>
    </location>
</feature>
<dbReference type="PRINTS" id="PR00258">
    <property type="entry name" value="SPERACTRCPTR"/>
</dbReference>
<evidence type="ECO:0000256" key="10">
    <source>
        <dbReference type="SAM" id="SignalP"/>
    </source>
</evidence>
<feature type="compositionally biased region" description="Low complexity" evidence="9">
    <location>
        <begin position="2180"/>
        <end position="2196"/>
    </location>
</feature>
<accession>A0A835Y1T2</accession>
<feature type="signal peptide" evidence="10">
    <location>
        <begin position="1"/>
        <end position="19"/>
    </location>
</feature>
<feature type="domain" description="SRCR" evidence="11">
    <location>
        <begin position="608"/>
        <end position="714"/>
    </location>
</feature>
<dbReference type="SUPFAM" id="SSF56487">
    <property type="entry name" value="SRCR-like"/>
    <property type="match status" value="7"/>
</dbReference>
<dbReference type="Proteomes" id="UP000612055">
    <property type="component" value="Unassembled WGS sequence"/>
</dbReference>
<dbReference type="GO" id="GO:0004720">
    <property type="term" value="F:protein-lysine 6-oxidase activity"/>
    <property type="evidence" value="ECO:0007669"/>
    <property type="project" value="TreeGrafter"/>
</dbReference>
<feature type="region of interest" description="Disordered" evidence="9">
    <location>
        <begin position="1186"/>
        <end position="1229"/>
    </location>
</feature>
<evidence type="ECO:0000313" key="13">
    <source>
        <dbReference type="Proteomes" id="UP000612055"/>
    </source>
</evidence>
<dbReference type="SMART" id="SM00202">
    <property type="entry name" value="SR"/>
    <property type="match status" value="6"/>
</dbReference>
<dbReference type="PROSITE" id="PS50287">
    <property type="entry name" value="SRCR_2"/>
    <property type="match status" value="7"/>
</dbReference>
<feature type="domain" description="SRCR" evidence="11">
    <location>
        <begin position="372"/>
        <end position="457"/>
    </location>
</feature>
<feature type="region of interest" description="Disordered" evidence="9">
    <location>
        <begin position="1349"/>
        <end position="2196"/>
    </location>
</feature>
<feature type="compositionally biased region" description="Low complexity" evidence="9">
    <location>
        <begin position="1796"/>
        <end position="1823"/>
    </location>
</feature>
<feature type="compositionally biased region" description="Low complexity" evidence="9">
    <location>
        <begin position="1982"/>
        <end position="2030"/>
    </location>
</feature>
<feature type="region of interest" description="Disordered" evidence="9">
    <location>
        <begin position="866"/>
        <end position="911"/>
    </location>
</feature>
<feature type="compositionally biased region" description="Low complexity" evidence="9">
    <location>
        <begin position="2048"/>
        <end position="2074"/>
    </location>
</feature>